<protein>
    <submittedName>
        <fullName evidence="1">Tail fiber assembly protein</fullName>
    </submittedName>
</protein>
<gene>
    <name evidence="1" type="ORF">IFT41_24200</name>
</gene>
<evidence type="ECO:0000313" key="1">
    <source>
        <dbReference type="EMBL" id="MBD8129199.1"/>
    </source>
</evidence>
<organism evidence="1 2">
    <name type="scientific">Enterobacter agglomerans</name>
    <name type="common">Erwinia herbicola</name>
    <name type="synonym">Pantoea agglomerans</name>
    <dbReference type="NCBI Taxonomy" id="549"/>
    <lineage>
        <taxon>Bacteria</taxon>
        <taxon>Pseudomonadati</taxon>
        <taxon>Pseudomonadota</taxon>
        <taxon>Gammaproteobacteria</taxon>
        <taxon>Enterobacterales</taxon>
        <taxon>Erwiniaceae</taxon>
        <taxon>Pantoea</taxon>
        <taxon>Pantoea agglomerans group</taxon>
    </lineage>
</organism>
<dbReference type="Proteomes" id="UP000610459">
    <property type="component" value="Unassembled WGS sequence"/>
</dbReference>
<comment type="caution">
    <text evidence="1">The sequence shown here is derived from an EMBL/GenBank/DDBJ whole genome shotgun (WGS) entry which is preliminary data.</text>
</comment>
<name>A0ACC5PW28_ENTAG</name>
<dbReference type="EMBL" id="JACYNR010000043">
    <property type="protein sequence ID" value="MBD8129199.1"/>
    <property type="molecule type" value="Genomic_DNA"/>
</dbReference>
<proteinExistence type="predicted"/>
<accession>A0ACC5PW28</accession>
<sequence>MNTIYYSAKNNGFYHSELEGDYKSSPDGWPDDAVAVSDEQYQNLLEGQASGKVIAADSEGSPTLTDPVIDWQAKAESQRQSLLSAANTTISLWQTKLLAGKQLSEEQKKKLDSWLAYMDELEALNFANIDSEEKYHAQEWPVKP</sequence>
<keyword evidence="2" id="KW-1185">Reference proteome</keyword>
<evidence type="ECO:0000313" key="2">
    <source>
        <dbReference type="Proteomes" id="UP000610459"/>
    </source>
</evidence>
<reference evidence="1 2" key="1">
    <citation type="journal article" date="2020" name="FEMS Microbiol. Ecol.">
        <title>Temporal dynamics of bacterial communities during seed development and maturation.</title>
        <authorList>
            <person name="Chesneau G."/>
            <person name="Torres-Cortes G."/>
            <person name="Briand M."/>
            <person name="Darrasse A."/>
            <person name="Preveaux A."/>
            <person name="Marais C."/>
            <person name="Jacques M.A."/>
            <person name="Shade A."/>
            <person name="Barret M."/>
        </authorList>
    </citation>
    <scope>NUCLEOTIDE SEQUENCE [LARGE SCALE GENOMIC DNA]</scope>
    <source>
        <strain evidence="1 2">CFBP13709</strain>
    </source>
</reference>